<evidence type="ECO:0000313" key="2">
    <source>
        <dbReference type="Proteomes" id="UP000639403"/>
    </source>
</evidence>
<accession>A0A8H7TXN1</accession>
<evidence type="ECO:0000313" key="1">
    <source>
        <dbReference type="EMBL" id="KAF9800610.1"/>
    </source>
</evidence>
<reference evidence="1" key="2">
    <citation type="journal article" name="Front. Microbiol.">
        <title>Degradative Capacity of Two Strains of Rhodonia placenta: From Phenotype to Genotype.</title>
        <authorList>
            <person name="Kolle M."/>
            <person name="Horta M.A.C."/>
            <person name="Nowrousian M."/>
            <person name="Ohm R.A."/>
            <person name="Benz J.P."/>
            <person name="Pilgard A."/>
        </authorList>
    </citation>
    <scope>NUCLEOTIDE SEQUENCE</scope>
    <source>
        <strain evidence="1">FPRL280</strain>
    </source>
</reference>
<organism evidence="1 2">
    <name type="scientific">Rhodonia placenta</name>
    <dbReference type="NCBI Taxonomy" id="104341"/>
    <lineage>
        <taxon>Eukaryota</taxon>
        <taxon>Fungi</taxon>
        <taxon>Dikarya</taxon>
        <taxon>Basidiomycota</taxon>
        <taxon>Agaricomycotina</taxon>
        <taxon>Agaricomycetes</taxon>
        <taxon>Polyporales</taxon>
        <taxon>Adustoporiaceae</taxon>
        <taxon>Rhodonia</taxon>
    </lineage>
</organism>
<dbReference type="EMBL" id="JADOXO010000755">
    <property type="protein sequence ID" value="KAF9800610.1"/>
    <property type="molecule type" value="Genomic_DNA"/>
</dbReference>
<protein>
    <submittedName>
        <fullName evidence="1">Uncharacterized protein</fullName>
    </submittedName>
</protein>
<reference evidence="1" key="1">
    <citation type="submission" date="2020-11" db="EMBL/GenBank/DDBJ databases">
        <authorList>
            <person name="Koelle M."/>
            <person name="Horta M.A.C."/>
            <person name="Nowrousian M."/>
            <person name="Ohm R.A."/>
            <person name="Benz P."/>
            <person name="Pilgard A."/>
        </authorList>
    </citation>
    <scope>NUCLEOTIDE SEQUENCE</scope>
    <source>
        <strain evidence="1">FPRL280</strain>
    </source>
</reference>
<gene>
    <name evidence="1" type="ORF">IEO21_10324</name>
</gene>
<comment type="caution">
    <text evidence="1">The sequence shown here is derived from an EMBL/GenBank/DDBJ whole genome shotgun (WGS) entry which is preliminary data.</text>
</comment>
<dbReference type="AlphaFoldDB" id="A0A8H7TXN1"/>
<sequence>MRDLGQAVHIGPCAAGLCAVLLMQPRGPVSQRGCVGGTRAVPCTATPSNLIVQ</sequence>
<proteinExistence type="predicted"/>
<name>A0A8H7TXN1_9APHY</name>
<dbReference type="Proteomes" id="UP000639403">
    <property type="component" value="Unassembled WGS sequence"/>
</dbReference>